<dbReference type="CDD" id="cd00085">
    <property type="entry name" value="HNHc"/>
    <property type="match status" value="1"/>
</dbReference>
<dbReference type="InterPro" id="IPR003615">
    <property type="entry name" value="HNH_nuc"/>
</dbReference>
<feature type="compositionally biased region" description="Low complexity" evidence="2">
    <location>
        <begin position="436"/>
        <end position="446"/>
    </location>
</feature>
<evidence type="ECO:0000256" key="1">
    <source>
        <dbReference type="ARBA" id="ARBA00023450"/>
    </source>
</evidence>
<sequence>MKKKSSAPEQPPLSADLFGDGAAGPVVPGLPAIVPTDAVGRLAEVSETLSLETAAAALEDVRRLESWLTWTKHRLVVSTMRAAREDQHRWVDEYRAFDDDDADPASVAGRRGLSRADQIAIGERTGISEIAGALQLCEGAAFHLLRRAEILAGQLPATDAALRGGHVTASAAALIVDETQEYVCDVEASISEQQAEPFSRALALTEAGLLSPAMRGNTTGQLSVRARRLREQCHPTSFAQRHQEARAERYVRISPDRDGMARLSALLPAAVAWRIDGRLSAMARRLQESDAARSAVPDGGTGTGTAGAGGFTEQGDTPAGRGGGGLGDGTGAGFVRPVPPPRTIGQLRADVLADLLSKWSLMDAGTDADGAADEAADGAGGDGASTEDAVADGASTDADIVTEGAGGAGSTTTGGVGSTRTGGAGSGRTGTGTGVARGSTRTGRVRWAGGAGSSRTGYIADEPAAPRILLTVPAATLLRSRDAETDEDGRDEAADGPAILGAFGPIAASDARDLAARAASFMIAVIADQIDAPGPAPGDAARVVPVVLTNGRQYRIPDRLRNALQIRDGTCRFPGCRRSAATCDIDHVVPWADGGETTPQNLGHACRKHHVLKHHSGWSVEAESPDTGAGVGTDGSDRLIWTSPAGRRYVSEPEPPPF</sequence>
<dbReference type="Pfam" id="PF01844">
    <property type="entry name" value="HNH"/>
    <property type="match status" value="1"/>
</dbReference>
<evidence type="ECO:0000313" key="4">
    <source>
        <dbReference type="EMBL" id="OMH23423.1"/>
    </source>
</evidence>
<feature type="domain" description="HNH nuclease" evidence="3">
    <location>
        <begin position="559"/>
        <end position="611"/>
    </location>
</feature>
<feature type="compositionally biased region" description="Gly residues" evidence="2">
    <location>
        <begin position="404"/>
        <end position="435"/>
    </location>
</feature>
<organism evidence="4 5">
    <name type="scientific">Tersicoccus phoenicis</name>
    <dbReference type="NCBI Taxonomy" id="554083"/>
    <lineage>
        <taxon>Bacteria</taxon>
        <taxon>Bacillati</taxon>
        <taxon>Actinomycetota</taxon>
        <taxon>Actinomycetes</taxon>
        <taxon>Micrococcales</taxon>
        <taxon>Micrococcaceae</taxon>
        <taxon>Tersicoccus</taxon>
    </lineage>
</organism>
<feature type="region of interest" description="Disordered" evidence="2">
    <location>
        <begin position="1"/>
        <end position="20"/>
    </location>
</feature>
<name>A0A1R1L7C5_9MICC</name>
<dbReference type="GO" id="GO:0004519">
    <property type="term" value="F:endonuclease activity"/>
    <property type="evidence" value="ECO:0007669"/>
    <property type="project" value="InterPro"/>
</dbReference>
<proteinExistence type="inferred from homology"/>
<dbReference type="InterPro" id="IPR003870">
    <property type="entry name" value="DUF222"/>
</dbReference>
<comment type="similarity">
    <text evidence="1">Belongs to the Rv1128c/1148c/1588c/1702c/1945/3466 family.</text>
</comment>
<dbReference type="STRING" id="554083.BKD30_12365"/>
<accession>A0A1R1L7C5</accession>
<evidence type="ECO:0000256" key="2">
    <source>
        <dbReference type="SAM" id="MobiDB-lite"/>
    </source>
</evidence>
<evidence type="ECO:0000313" key="5">
    <source>
        <dbReference type="Proteomes" id="UP000187085"/>
    </source>
</evidence>
<dbReference type="InterPro" id="IPR002711">
    <property type="entry name" value="HNH"/>
</dbReference>
<feature type="region of interest" description="Disordered" evidence="2">
    <location>
        <begin position="368"/>
        <end position="453"/>
    </location>
</feature>
<dbReference type="GO" id="GO:0003676">
    <property type="term" value="F:nucleic acid binding"/>
    <property type="evidence" value="ECO:0007669"/>
    <property type="project" value="InterPro"/>
</dbReference>
<dbReference type="GO" id="GO:0008270">
    <property type="term" value="F:zinc ion binding"/>
    <property type="evidence" value="ECO:0007669"/>
    <property type="project" value="InterPro"/>
</dbReference>
<reference evidence="4 5" key="1">
    <citation type="submission" date="2016-12" db="EMBL/GenBank/DDBJ databases">
        <title>Draft genome of Tersicoccus phoenicis 1P05MA.</title>
        <authorList>
            <person name="Nakajima Y."/>
            <person name="Yoshizawa S."/>
            <person name="Nakamura K."/>
            <person name="Ogura Y."/>
            <person name="Hayashi T."/>
            <person name="Kogure K."/>
        </authorList>
    </citation>
    <scope>NUCLEOTIDE SEQUENCE [LARGE SCALE GENOMIC DNA]</scope>
    <source>
        <strain evidence="4 5">1p05MA</strain>
    </source>
</reference>
<feature type="compositionally biased region" description="Gly residues" evidence="2">
    <location>
        <begin position="320"/>
        <end position="332"/>
    </location>
</feature>
<protein>
    <recommendedName>
        <fullName evidence="3">HNH nuclease domain-containing protein</fullName>
    </recommendedName>
</protein>
<dbReference type="AlphaFoldDB" id="A0A1R1L7C5"/>
<dbReference type="EMBL" id="MRDE01000074">
    <property type="protein sequence ID" value="OMH23423.1"/>
    <property type="molecule type" value="Genomic_DNA"/>
</dbReference>
<keyword evidence="5" id="KW-1185">Reference proteome</keyword>
<feature type="compositionally biased region" description="Gly residues" evidence="2">
    <location>
        <begin position="299"/>
        <end position="312"/>
    </location>
</feature>
<dbReference type="Proteomes" id="UP000187085">
    <property type="component" value="Unassembled WGS sequence"/>
</dbReference>
<gene>
    <name evidence="4" type="ORF">BKD30_12365</name>
</gene>
<evidence type="ECO:0000259" key="3">
    <source>
        <dbReference type="SMART" id="SM00507"/>
    </source>
</evidence>
<dbReference type="Gene3D" id="1.10.30.50">
    <property type="match status" value="1"/>
</dbReference>
<feature type="region of interest" description="Disordered" evidence="2">
    <location>
        <begin position="290"/>
        <end position="341"/>
    </location>
</feature>
<comment type="caution">
    <text evidence="4">The sequence shown here is derived from an EMBL/GenBank/DDBJ whole genome shotgun (WGS) entry which is preliminary data.</text>
</comment>
<dbReference type="Pfam" id="PF02720">
    <property type="entry name" value="DUF222"/>
    <property type="match status" value="1"/>
</dbReference>
<dbReference type="SMART" id="SM00507">
    <property type="entry name" value="HNHc"/>
    <property type="match status" value="1"/>
</dbReference>